<accession>A0ABQ2CWG9</accession>
<dbReference type="Proteomes" id="UP000632222">
    <property type="component" value="Unassembled WGS sequence"/>
</dbReference>
<comment type="similarity">
    <text evidence="1 5 6">Belongs to the EF-Ts family.</text>
</comment>
<protein>
    <recommendedName>
        <fullName evidence="2 5">Elongation factor Ts</fullName>
        <shortName evidence="5">EF-Ts</shortName>
    </recommendedName>
</protein>
<evidence type="ECO:0000256" key="5">
    <source>
        <dbReference type="HAMAP-Rule" id="MF_00050"/>
    </source>
</evidence>
<evidence type="ECO:0000256" key="3">
    <source>
        <dbReference type="ARBA" id="ARBA00022768"/>
    </source>
</evidence>
<dbReference type="InterPro" id="IPR036402">
    <property type="entry name" value="EF-Ts_dimer_sf"/>
</dbReference>
<evidence type="ECO:0000256" key="6">
    <source>
        <dbReference type="RuleBase" id="RU000642"/>
    </source>
</evidence>
<dbReference type="Gene3D" id="3.30.479.20">
    <property type="entry name" value="Elongation factor Ts, dimerisation domain"/>
    <property type="match status" value="2"/>
</dbReference>
<dbReference type="EMBL" id="BMOD01000002">
    <property type="protein sequence ID" value="GGJ23056.1"/>
    <property type="molecule type" value="Genomic_DNA"/>
</dbReference>
<dbReference type="Gene3D" id="1.10.286.20">
    <property type="match status" value="1"/>
</dbReference>
<dbReference type="PROSITE" id="PS01127">
    <property type="entry name" value="EF_TS_2"/>
    <property type="match status" value="1"/>
</dbReference>
<evidence type="ECO:0000313" key="10">
    <source>
        <dbReference type="Proteomes" id="UP000632222"/>
    </source>
</evidence>
<evidence type="ECO:0000256" key="7">
    <source>
        <dbReference type="RuleBase" id="RU000643"/>
    </source>
</evidence>
<evidence type="ECO:0000256" key="1">
    <source>
        <dbReference type="ARBA" id="ARBA00005532"/>
    </source>
</evidence>
<dbReference type="InterPro" id="IPR014039">
    <property type="entry name" value="Transl_elong_EFTs/EF1B_dimer"/>
</dbReference>
<dbReference type="InterPro" id="IPR018101">
    <property type="entry name" value="Transl_elong_Ts_CS"/>
</dbReference>
<dbReference type="SUPFAM" id="SSF54713">
    <property type="entry name" value="Elongation factor Ts (EF-Ts), dimerisation domain"/>
    <property type="match status" value="2"/>
</dbReference>
<dbReference type="SUPFAM" id="SSF46934">
    <property type="entry name" value="UBA-like"/>
    <property type="match status" value="1"/>
</dbReference>
<evidence type="ECO:0000259" key="8">
    <source>
        <dbReference type="Pfam" id="PF00889"/>
    </source>
</evidence>
<dbReference type="InterPro" id="IPR001816">
    <property type="entry name" value="Transl_elong_EFTs/EF1B"/>
</dbReference>
<dbReference type="PANTHER" id="PTHR11741:SF0">
    <property type="entry name" value="ELONGATION FACTOR TS, MITOCHONDRIAL"/>
    <property type="match status" value="1"/>
</dbReference>
<dbReference type="GO" id="GO:0003746">
    <property type="term" value="F:translation elongation factor activity"/>
    <property type="evidence" value="ECO:0007669"/>
    <property type="project" value="UniProtKB-KW"/>
</dbReference>
<evidence type="ECO:0000256" key="2">
    <source>
        <dbReference type="ARBA" id="ARBA00016956"/>
    </source>
</evidence>
<gene>
    <name evidence="5 9" type="primary">tsf</name>
    <name evidence="9" type="ORF">GCM10008938_06570</name>
</gene>
<reference evidence="10" key="1">
    <citation type="journal article" date="2019" name="Int. J. Syst. Evol. Microbiol.">
        <title>The Global Catalogue of Microorganisms (GCM) 10K type strain sequencing project: providing services to taxonomists for standard genome sequencing and annotation.</title>
        <authorList>
            <consortium name="The Broad Institute Genomics Platform"/>
            <consortium name="The Broad Institute Genome Sequencing Center for Infectious Disease"/>
            <person name="Wu L."/>
            <person name="Ma J."/>
        </authorList>
    </citation>
    <scope>NUCLEOTIDE SEQUENCE [LARGE SCALE GENOMIC DNA]</scope>
    <source>
        <strain evidence="10">JCM 14370</strain>
    </source>
</reference>
<comment type="subcellular location">
    <subcellularLocation>
        <location evidence="5 7">Cytoplasm</location>
    </subcellularLocation>
</comment>
<dbReference type="Gene3D" id="1.10.8.10">
    <property type="entry name" value="DNA helicase RuvA subunit, C-terminal domain"/>
    <property type="match status" value="1"/>
</dbReference>
<dbReference type="NCBIfam" id="TIGR00116">
    <property type="entry name" value="tsf"/>
    <property type="match status" value="1"/>
</dbReference>
<keyword evidence="4 5" id="KW-0648">Protein biosynthesis</keyword>
<organism evidence="9 10">
    <name type="scientific">Deinococcus roseus</name>
    <dbReference type="NCBI Taxonomy" id="392414"/>
    <lineage>
        <taxon>Bacteria</taxon>
        <taxon>Thermotogati</taxon>
        <taxon>Deinococcota</taxon>
        <taxon>Deinococci</taxon>
        <taxon>Deinococcales</taxon>
        <taxon>Deinococcaceae</taxon>
        <taxon>Deinococcus</taxon>
    </lineage>
</organism>
<feature type="region of interest" description="Involved in Mg(2+) ion dislocation from EF-Tu" evidence="5">
    <location>
        <begin position="78"/>
        <end position="81"/>
    </location>
</feature>
<dbReference type="HAMAP" id="MF_00050">
    <property type="entry name" value="EF_Ts"/>
    <property type="match status" value="1"/>
</dbReference>
<evidence type="ECO:0000313" key="9">
    <source>
        <dbReference type="EMBL" id="GGJ23056.1"/>
    </source>
</evidence>
<dbReference type="InterPro" id="IPR009060">
    <property type="entry name" value="UBA-like_sf"/>
</dbReference>
<feature type="domain" description="Translation elongation factor EFTs/EF1B dimerisation" evidence="8">
    <location>
        <begin position="69"/>
        <end position="267"/>
    </location>
</feature>
<dbReference type="RefSeq" id="WP_188999845.1">
    <property type="nucleotide sequence ID" value="NZ_BMOD01000002.1"/>
</dbReference>
<keyword evidence="3 5" id="KW-0251">Elongation factor</keyword>
<comment type="caution">
    <text evidence="9">The sequence shown here is derived from an EMBL/GenBank/DDBJ whole genome shotgun (WGS) entry which is preliminary data.</text>
</comment>
<proteinExistence type="inferred from homology"/>
<keyword evidence="10" id="KW-1185">Reference proteome</keyword>
<name>A0ABQ2CWG9_9DEIO</name>
<sequence>MMESIKRVREITSAGIVDVKKALTDAEGNEEKAVALLRERGIAKAGRKADREAKEGLIAFQVSEDGKRAALVEVNSETDFVARNADFQALVKQLAEVALNARTSDLEVFKNADLGNGETADTAVKGAAGKIGENIVLSRVAYLESDGVVGAYVHSNGKIGSLVALSGADAAVAKDIALHVAAERPRYLDRSEVDNSAIEAEREILTNKAINEGKPAQIVEKIVAGQLGKFYEETVLREQKFVKDNSLTVAKYAGDNTINSFVRFEIGSK</sequence>
<comment type="function">
    <text evidence="5 6">Associates with the EF-Tu.GDP complex and induces the exchange of GDP to GTP. It remains bound to the aminoacyl-tRNA.EF-Tu.GTP complex up to the GTP hydrolysis stage on the ribosome.</text>
</comment>
<dbReference type="PANTHER" id="PTHR11741">
    <property type="entry name" value="ELONGATION FACTOR TS"/>
    <property type="match status" value="1"/>
</dbReference>
<evidence type="ECO:0000256" key="4">
    <source>
        <dbReference type="ARBA" id="ARBA00022917"/>
    </source>
</evidence>
<dbReference type="Pfam" id="PF00889">
    <property type="entry name" value="EF_TS"/>
    <property type="match status" value="1"/>
</dbReference>
<keyword evidence="5" id="KW-0963">Cytoplasm</keyword>